<gene>
    <name evidence="1" type="ordered locus">TKWG_07085</name>
</gene>
<dbReference type="KEGG" id="aka:TKWG_07085"/>
<dbReference type="HOGENOM" id="CLU_2949872_0_0_4"/>
<keyword evidence="2" id="KW-1185">Reference proteome</keyword>
<proteinExistence type="predicted"/>
<organism evidence="1 2">
    <name type="scientific">Advenella kashmirensis (strain DSM 17095 / LMG 22695 / WT001)</name>
    <name type="common">Tetrathiobacter kashmirensis</name>
    <dbReference type="NCBI Taxonomy" id="1036672"/>
    <lineage>
        <taxon>Bacteria</taxon>
        <taxon>Pseudomonadati</taxon>
        <taxon>Pseudomonadota</taxon>
        <taxon>Betaproteobacteria</taxon>
        <taxon>Burkholderiales</taxon>
        <taxon>Alcaligenaceae</taxon>
    </lineage>
</organism>
<dbReference type="STRING" id="1036672.TKWG_07085"/>
<dbReference type="AlphaFoldDB" id="I3UA12"/>
<dbReference type="EMBL" id="CP003555">
    <property type="protein sequence ID" value="AFK61850.1"/>
    <property type="molecule type" value="Genomic_DNA"/>
</dbReference>
<dbReference type="Proteomes" id="UP000005267">
    <property type="component" value="Chromosome"/>
</dbReference>
<protein>
    <submittedName>
        <fullName evidence="1">Uncharacterized protein</fullName>
    </submittedName>
</protein>
<sequence>MIWVPLRVFVPGVKFGKRDCNVFAQITPYPVVFSNEKAPEGAFSRCGAQAGVAPTVQSSDQ</sequence>
<reference evidence="1 2" key="1">
    <citation type="journal article" date="2011" name="J. Bacteriol.">
        <title>Whole-genome shotgun sequencing of the sulfur-oxidizing chemoautotroph Tetrathiobacter kashmirensis.</title>
        <authorList>
            <person name="Ghosh W."/>
            <person name="George A."/>
            <person name="Agarwal A."/>
            <person name="Raj P."/>
            <person name="Alam M."/>
            <person name="Pyne P."/>
            <person name="Das Gupta S.K."/>
        </authorList>
    </citation>
    <scope>NUCLEOTIDE SEQUENCE [LARGE SCALE GENOMIC DNA]</scope>
    <source>
        <strain evidence="1 2">WT001</strain>
    </source>
</reference>
<name>I3UA12_ADVKW</name>
<accession>I3UA12</accession>
<reference evidence="2" key="2">
    <citation type="journal article" date="2013" name="PLoS ONE">
        <title>Genome implosion elicits host-confinement in Alcaligenaceae: evidence from the comparative genomics of Tetrathiobacter kashmirensis, a pathogen in the making.</title>
        <authorList>
            <person name="Ghosh W."/>
            <person name="Alam M."/>
            <person name="Roy C."/>
            <person name="Pyne P."/>
            <person name="George A."/>
            <person name="Chakraborty R."/>
            <person name="Majumder S."/>
            <person name="Agarwal A."/>
            <person name="Chakraborty S."/>
            <person name="Majumdar S."/>
            <person name="Gupta S.K."/>
        </authorList>
    </citation>
    <scope>NUCLEOTIDE SEQUENCE [LARGE SCALE GENOMIC DNA]</scope>
    <source>
        <strain evidence="2">WT001</strain>
    </source>
</reference>
<evidence type="ECO:0000313" key="1">
    <source>
        <dbReference type="EMBL" id="AFK61850.1"/>
    </source>
</evidence>
<evidence type="ECO:0000313" key="2">
    <source>
        <dbReference type="Proteomes" id="UP000005267"/>
    </source>
</evidence>